<organism evidence="6 7">
    <name type="scientific">Gracilimonas mengyeensis</name>
    <dbReference type="NCBI Taxonomy" id="1302730"/>
    <lineage>
        <taxon>Bacteria</taxon>
        <taxon>Pseudomonadati</taxon>
        <taxon>Balneolota</taxon>
        <taxon>Balneolia</taxon>
        <taxon>Balneolales</taxon>
        <taxon>Balneolaceae</taxon>
        <taxon>Gracilimonas</taxon>
    </lineage>
</organism>
<evidence type="ECO:0000313" key="7">
    <source>
        <dbReference type="Proteomes" id="UP000317557"/>
    </source>
</evidence>
<evidence type="ECO:0000313" key="6">
    <source>
        <dbReference type="EMBL" id="SMO86937.1"/>
    </source>
</evidence>
<dbReference type="PANTHER" id="PTHR43335">
    <property type="entry name" value="ABC TRANSPORTER, ATP-BINDING PROTEIN"/>
    <property type="match status" value="1"/>
</dbReference>
<dbReference type="RefSeq" id="WP_142455402.1">
    <property type="nucleotide sequence ID" value="NZ_FXTP01000013.1"/>
</dbReference>
<proteinExistence type="inferred from homology"/>
<evidence type="ECO:0000256" key="4">
    <source>
        <dbReference type="ARBA" id="ARBA00022840"/>
    </source>
</evidence>
<reference evidence="6 7" key="1">
    <citation type="submission" date="2017-05" db="EMBL/GenBank/DDBJ databases">
        <authorList>
            <person name="Varghese N."/>
            <person name="Submissions S."/>
        </authorList>
    </citation>
    <scope>NUCLEOTIDE SEQUENCE [LARGE SCALE GENOMIC DNA]</scope>
    <source>
        <strain evidence="6 7">DSM 21985</strain>
    </source>
</reference>
<dbReference type="PANTHER" id="PTHR43335:SF2">
    <property type="entry name" value="ABC TRANSPORTER, ATP-BINDING PROTEIN"/>
    <property type="match status" value="1"/>
</dbReference>
<dbReference type="InterPro" id="IPR003593">
    <property type="entry name" value="AAA+_ATPase"/>
</dbReference>
<keyword evidence="7" id="KW-1185">Reference proteome</keyword>
<dbReference type="GO" id="GO:0016887">
    <property type="term" value="F:ATP hydrolysis activity"/>
    <property type="evidence" value="ECO:0007669"/>
    <property type="project" value="InterPro"/>
</dbReference>
<evidence type="ECO:0000256" key="1">
    <source>
        <dbReference type="ARBA" id="ARBA00005417"/>
    </source>
</evidence>
<gene>
    <name evidence="6" type="ORF">SAMN06265219_113107</name>
</gene>
<dbReference type="Proteomes" id="UP000317557">
    <property type="component" value="Unassembled WGS sequence"/>
</dbReference>
<name>A0A521ESP9_9BACT</name>
<evidence type="ECO:0000259" key="5">
    <source>
        <dbReference type="PROSITE" id="PS50893"/>
    </source>
</evidence>
<dbReference type="PROSITE" id="PS00211">
    <property type="entry name" value="ABC_TRANSPORTER_1"/>
    <property type="match status" value="1"/>
</dbReference>
<dbReference type="OrthoDB" id="9785229at2"/>
<feature type="domain" description="ABC transporter" evidence="5">
    <location>
        <begin position="4"/>
        <end position="234"/>
    </location>
</feature>
<dbReference type="InterPro" id="IPR017871">
    <property type="entry name" value="ABC_transporter-like_CS"/>
</dbReference>
<dbReference type="SMART" id="SM00382">
    <property type="entry name" value="AAA"/>
    <property type="match status" value="1"/>
</dbReference>
<evidence type="ECO:0000256" key="3">
    <source>
        <dbReference type="ARBA" id="ARBA00022741"/>
    </source>
</evidence>
<dbReference type="Pfam" id="PF00005">
    <property type="entry name" value="ABC_tran"/>
    <property type="match status" value="1"/>
</dbReference>
<dbReference type="PROSITE" id="PS50893">
    <property type="entry name" value="ABC_TRANSPORTER_2"/>
    <property type="match status" value="1"/>
</dbReference>
<dbReference type="InterPro" id="IPR027417">
    <property type="entry name" value="P-loop_NTPase"/>
</dbReference>
<dbReference type="CDD" id="cd03264">
    <property type="entry name" value="ABC_drug_resistance_like"/>
    <property type="match status" value="1"/>
</dbReference>
<accession>A0A521ESP9</accession>
<dbReference type="SUPFAM" id="SSF52540">
    <property type="entry name" value="P-loop containing nucleoside triphosphate hydrolases"/>
    <property type="match status" value="1"/>
</dbReference>
<keyword evidence="3" id="KW-0547">Nucleotide-binding</keyword>
<protein>
    <submittedName>
        <fullName evidence="6">ABC-type multidrug transport system, ATPase component</fullName>
    </submittedName>
</protein>
<dbReference type="Gene3D" id="3.40.50.300">
    <property type="entry name" value="P-loop containing nucleotide triphosphate hydrolases"/>
    <property type="match status" value="1"/>
</dbReference>
<keyword evidence="2" id="KW-0813">Transport</keyword>
<comment type="similarity">
    <text evidence="1">Belongs to the ABC transporter superfamily.</text>
</comment>
<keyword evidence="4" id="KW-0067">ATP-binding</keyword>
<sequence length="298" mass="33193">MNTLDIQQLSKTYPNGVQALDQVSLTIQNGMYGLLGANGAGKSTLMRTIATLQSPSSGRILFNGEDIQTKPNVVRNGLGYLPQEFGVYPKTSAIELLHHIAVLKGLLDKKERERQIENLLHQTNLWEHRKKHVQTYSGGMRRRFGIAQALLGNPRIIIVDEPTAGLDPEERHRFLNLLSKIGEDIIVILSTHIVADVYNLCSNMAILDRGRILVHGNPSDLVKTLDGKVWKKTISTDELNHYRENHQVISTRLAAGNTQIHIKADHAPGNDFEAVTPNLEDFYFSMVSTSEPQTMGVS</sequence>
<dbReference type="GO" id="GO:0005524">
    <property type="term" value="F:ATP binding"/>
    <property type="evidence" value="ECO:0007669"/>
    <property type="project" value="UniProtKB-KW"/>
</dbReference>
<dbReference type="InterPro" id="IPR003439">
    <property type="entry name" value="ABC_transporter-like_ATP-bd"/>
</dbReference>
<evidence type="ECO:0000256" key="2">
    <source>
        <dbReference type="ARBA" id="ARBA00022448"/>
    </source>
</evidence>
<dbReference type="EMBL" id="FXTP01000013">
    <property type="protein sequence ID" value="SMO86937.1"/>
    <property type="molecule type" value="Genomic_DNA"/>
</dbReference>
<dbReference type="AlphaFoldDB" id="A0A521ESP9"/>